<dbReference type="InterPro" id="IPR002562">
    <property type="entry name" value="3'-5'_exonuclease_dom"/>
</dbReference>
<dbReference type="InterPro" id="IPR041605">
    <property type="entry name" value="Exo_C"/>
</dbReference>
<dbReference type="InterPro" id="IPR051086">
    <property type="entry name" value="RNase_D-like"/>
</dbReference>
<dbReference type="CDD" id="cd06142">
    <property type="entry name" value="RNaseD_exo"/>
    <property type="match status" value="1"/>
</dbReference>
<dbReference type="SUPFAM" id="SSF47819">
    <property type="entry name" value="HRDC-like"/>
    <property type="match status" value="1"/>
</dbReference>
<evidence type="ECO:0000313" key="2">
    <source>
        <dbReference type="EMBL" id="HIT76654.1"/>
    </source>
</evidence>
<dbReference type="PROSITE" id="PS50967">
    <property type="entry name" value="HRDC"/>
    <property type="match status" value="1"/>
</dbReference>
<dbReference type="AlphaFoldDB" id="A0A9D1KMS4"/>
<sequence length="412" mass="45764">MNQPPDAEASAPRLLTRPDGEVADLVTTTEALAECAQALSDGSGPVGVDAERAHGFRYSSRAYLIQLRRHGAPTFLIDPIPFRDGEAEADLTGLLPGLAEEWILHAASQDLPCLTEVGLVPTALFDTELAGRLLGYPRVSLGTLTEELLGIQLLKEHSAADWSTRPLPPDWLAYAALDVELLDELRAVLAEQLEAAGKAEWARQEFAYLVEHAQDPARERTDPWRRTSGVHQLRSPRALNVVRELWTARDEIARRLDKAPGKILADRAISEAALELRSADRKALRSLSGFQRRQARRYESNWLAAIETALAAPDTELPRMHLRGDGPPQPRSWARRHPEAAARLDRCKAHVQQLSDDLRVPTENLLTPDTLRRLAWQPPDPVDEDSVATFLADHDARPWQRDLLAAPLARLL</sequence>
<dbReference type="Pfam" id="PF01612">
    <property type="entry name" value="DNA_pol_A_exo1"/>
    <property type="match status" value="1"/>
</dbReference>
<dbReference type="PANTHER" id="PTHR47649">
    <property type="entry name" value="RIBONUCLEASE D"/>
    <property type="match status" value="1"/>
</dbReference>
<dbReference type="InterPro" id="IPR044876">
    <property type="entry name" value="HRDC_dom_sf"/>
</dbReference>
<accession>A0A9D1KMS4</accession>
<dbReference type="InterPro" id="IPR036397">
    <property type="entry name" value="RNaseH_sf"/>
</dbReference>
<organism evidence="2 3">
    <name type="scientific">Candidatus Avipropionibacterium avicola</name>
    <dbReference type="NCBI Taxonomy" id="2840701"/>
    <lineage>
        <taxon>Bacteria</taxon>
        <taxon>Bacillati</taxon>
        <taxon>Actinomycetota</taxon>
        <taxon>Actinomycetes</taxon>
        <taxon>Propionibacteriales</taxon>
        <taxon>Propionibacteriaceae</taxon>
        <taxon>Propionibacteriaceae incertae sedis</taxon>
        <taxon>Candidatus Avipropionibacterium</taxon>
    </lineage>
</organism>
<name>A0A9D1KMS4_9ACTN</name>
<dbReference type="EMBL" id="DVLP01000401">
    <property type="protein sequence ID" value="HIT76654.1"/>
    <property type="molecule type" value="Genomic_DNA"/>
</dbReference>
<dbReference type="Gene3D" id="1.10.150.80">
    <property type="entry name" value="HRDC domain"/>
    <property type="match status" value="2"/>
</dbReference>
<dbReference type="InterPro" id="IPR010997">
    <property type="entry name" value="HRDC-like_sf"/>
</dbReference>
<protein>
    <submittedName>
        <fullName evidence="2">Ribonuclease D</fullName>
    </submittedName>
</protein>
<dbReference type="GO" id="GO:0003676">
    <property type="term" value="F:nucleic acid binding"/>
    <property type="evidence" value="ECO:0007669"/>
    <property type="project" value="InterPro"/>
</dbReference>
<dbReference type="Proteomes" id="UP000886842">
    <property type="component" value="Unassembled WGS sequence"/>
</dbReference>
<dbReference type="GO" id="GO:0006139">
    <property type="term" value="P:nucleobase-containing compound metabolic process"/>
    <property type="evidence" value="ECO:0007669"/>
    <property type="project" value="InterPro"/>
</dbReference>
<dbReference type="InterPro" id="IPR002121">
    <property type="entry name" value="HRDC_dom"/>
</dbReference>
<dbReference type="SMART" id="SM00341">
    <property type="entry name" value="HRDC"/>
    <property type="match status" value="1"/>
</dbReference>
<dbReference type="InterPro" id="IPR012337">
    <property type="entry name" value="RNaseH-like_sf"/>
</dbReference>
<reference evidence="2" key="2">
    <citation type="journal article" date="2021" name="PeerJ">
        <title>Extensive microbial diversity within the chicken gut microbiome revealed by metagenomics and culture.</title>
        <authorList>
            <person name="Gilroy R."/>
            <person name="Ravi A."/>
            <person name="Getino M."/>
            <person name="Pursley I."/>
            <person name="Horton D.L."/>
            <person name="Alikhan N.F."/>
            <person name="Baker D."/>
            <person name="Gharbi K."/>
            <person name="Hall N."/>
            <person name="Watson M."/>
            <person name="Adriaenssens E.M."/>
            <person name="Foster-Nyarko E."/>
            <person name="Jarju S."/>
            <person name="Secka A."/>
            <person name="Antonio M."/>
            <person name="Oren A."/>
            <person name="Chaudhuri R.R."/>
            <person name="La Ragione R."/>
            <person name="Hildebrand F."/>
            <person name="Pallen M.J."/>
        </authorList>
    </citation>
    <scope>NUCLEOTIDE SEQUENCE</scope>
    <source>
        <strain evidence="2">ChiGjej1B1-24693</strain>
    </source>
</reference>
<feature type="domain" description="HRDC" evidence="1">
    <location>
        <begin position="235"/>
        <end position="316"/>
    </location>
</feature>
<comment type="caution">
    <text evidence="2">The sequence shown here is derived from an EMBL/GenBank/DDBJ whole genome shotgun (WGS) entry which is preliminary data.</text>
</comment>
<dbReference type="Pfam" id="PF18305">
    <property type="entry name" value="DNA_pol_A_exoN"/>
    <property type="match status" value="1"/>
</dbReference>
<proteinExistence type="predicted"/>
<dbReference type="Pfam" id="PF00570">
    <property type="entry name" value="HRDC"/>
    <property type="match status" value="1"/>
</dbReference>
<evidence type="ECO:0000259" key="1">
    <source>
        <dbReference type="PROSITE" id="PS50967"/>
    </source>
</evidence>
<dbReference type="SUPFAM" id="SSF53098">
    <property type="entry name" value="Ribonuclease H-like"/>
    <property type="match status" value="1"/>
</dbReference>
<reference evidence="2" key="1">
    <citation type="submission" date="2020-10" db="EMBL/GenBank/DDBJ databases">
        <authorList>
            <person name="Gilroy R."/>
        </authorList>
    </citation>
    <scope>NUCLEOTIDE SEQUENCE</scope>
    <source>
        <strain evidence="2">ChiGjej1B1-24693</strain>
    </source>
</reference>
<dbReference type="PANTHER" id="PTHR47649:SF1">
    <property type="entry name" value="RIBONUCLEASE D"/>
    <property type="match status" value="1"/>
</dbReference>
<dbReference type="GO" id="GO:0008408">
    <property type="term" value="F:3'-5' exonuclease activity"/>
    <property type="evidence" value="ECO:0007669"/>
    <property type="project" value="InterPro"/>
</dbReference>
<dbReference type="SMART" id="SM00474">
    <property type="entry name" value="35EXOc"/>
    <property type="match status" value="1"/>
</dbReference>
<gene>
    <name evidence="2" type="ORF">IAA98_13815</name>
</gene>
<dbReference type="Gene3D" id="3.30.420.10">
    <property type="entry name" value="Ribonuclease H-like superfamily/Ribonuclease H"/>
    <property type="match status" value="1"/>
</dbReference>
<evidence type="ECO:0000313" key="3">
    <source>
        <dbReference type="Proteomes" id="UP000886842"/>
    </source>
</evidence>
<dbReference type="GO" id="GO:0000166">
    <property type="term" value="F:nucleotide binding"/>
    <property type="evidence" value="ECO:0007669"/>
    <property type="project" value="InterPro"/>
</dbReference>